<evidence type="ECO:0000256" key="1">
    <source>
        <dbReference type="SAM" id="MobiDB-lite"/>
    </source>
</evidence>
<protein>
    <submittedName>
        <fullName evidence="2">Uncharacterized protein</fullName>
    </submittedName>
</protein>
<name>A0A0M9AII5_9EURY</name>
<sequence length="152" mass="17207">MTDDRYFAPDARYGANSTPGVRWHDPRTGQEDFAREVSVEDLRDAGATVEDPDAVKLPARAYVGPYQPPEPEWIAEVSYARLDPKWDDDELVGVYTRRACESEVFDDRDDAVAFIAERIDGYDDAERRDARTRPNGDGIDEDDAAHYHLIEG</sequence>
<dbReference type="RefSeq" id="WP_053773211.1">
    <property type="nucleotide sequence ID" value="NZ_LIST01000015.1"/>
</dbReference>
<comment type="caution">
    <text evidence="2">The sequence shown here is derived from an EMBL/GenBank/DDBJ whole genome shotgun (WGS) entry which is preliminary data.</text>
</comment>
<dbReference type="STRING" id="1765655.AMR74_16875"/>
<proteinExistence type="predicted"/>
<gene>
    <name evidence="2" type="ORF">AMR74_16875</name>
</gene>
<evidence type="ECO:0000313" key="3">
    <source>
        <dbReference type="Proteomes" id="UP000037747"/>
    </source>
</evidence>
<feature type="compositionally biased region" description="Basic and acidic residues" evidence="1">
    <location>
        <begin position="124"/>
        <end position="134"/>
    </location>
</feature>
<feature type="region of interest" description="Disordered" evidence="1">
    <location>
        <begin position="1"/>
        <end position="29"/>
    </location>
</feature>
<organism evidence="2 3">
    <name type="scientific">Halorubrum tropicale</name>
    <dbReference type="NCBI Taxonomy" id="1765655"/>
    <lineage>
        <taxon>Archaea</taxon>
        <taxon>Methanobacteriati</taxon>
        <taxon>Methanobacteriota</taxon>
        <taxon>Stenosarchaea group</taxon>
        <taxon>Halobacteria</taxon>
        <taxon>Halobacteriales</taxon>
        <taxon>Haloferacaceae</taxon>
        <taxon>Halorubrum</taxon>
    </lineage>
</organism>
<evidence type="ECO:0000313" key="2">
    <source>
        <dbReference type="EMBL" id="KOX92702.1"/>
    </source>
</evidence>
<dbReference type="Proteomes" id="UP000037747">
    <property type="component" value="Unassembled WGS sequence"/>
</dbReference>
<dbReference type="PATRIC" id="fig|1705389.3.peg.2964"/>
<reference evidence="2 3" key="1">
    <citation type="submission" date="2015-08" db="EMBL/GenBank/DDBJ databases">
        <title>Genomes of Isolates from Cabo Rojo, PR.</title>
        <authorList>
            <person name="Sanchez-Nieves R.L."/>
            <person name="Montalvo-Rodriguez R."/>
        </authorList>
    </citation>
    <scope>NUCLEOTIDE SEQUENCE [LARGE SCALE GENOMIC DNA]</scope>
    <source>
        <strain evidence="2 3">5</strain>
    </source>
</reference>
<accession>A0A0M9AII5</accession>
<keyword evidence="3" id="KW-1185">Reference proteome</keyword>
<dbReference type="EMBL" id="LIST01000015">
    <property type="protein sequence ID" value="KOX92702.1"/>
    <property type="molecule type" value="Genomic_DNA"/>
</dbReference>
<dbReference type="AlphaFoldDB" id="A0A0M9AII5"/>
<feature type="region of interest" description="Disordered" evidence="1">
    <location>
        <begin position="124"/>
        <end position="144"/>
    </location>
</feature>
<dbReference type="OrthoDB" id="351314at2157"/>